<evidence type="ECO:0000313" key="2">
    <source>
        <dbReference type="Proteomes" id="UP000294513"/>
    </source>
</evidence>
<sequence length="214" mass="23454">MDRFHRRLIEIGLSVAGEYGFALAGGYAVQVYGIVDRPSEDVDLFGALEMDCPAAAARVAGAYRAAGLDTEVMQSTQRYVRLWISEPGAGRGCKVEVVADVRFRPPVQMGLGPVLHPDDVAAGKTEALFSRAHARDFIDIDALLESGRYSREQLLQFGARRDAGFDVETFAEMLSFVRRRSDAEFAAYGVDGPAAAGIRERILAWADELRSRHS</sequence>
<dbReference type="OrthoDB" id="3870258at2"/>
<gene>
    <name evidence="1" type="ORF">E1298_03525</name>
</gene>
<name>A0A4R5C966_9ACTN</name>
<evidence type="ECO:0008006" key="3">
    <source>
        <dbReference type="Google" id="ProtNLM"/>
    </source>
</evidence>
<dbReference type="AlphaFoldDB" id="A0A4R5C966"/>
<protein>
    <recommendedName>
        <fullName evidence="3">Nucleotidyl transferase AbiEii/AbiGii toxin family protein</fullName>
    </recommendedName>
</protein>
<dbReference type="Pfam" id="PF08843">
    <property type="entry name" value="AbiEii"/>
    <property type="match status" value="1"/>
</dbReference>
<reference evidence="1 2" key="1">
    <citation type="submission" date="2019-03" db="EMBL/GenBank/DDBJ databases">
        <title>Draft genome sequences of novel Actinobacteria.</title>
        <authorList>
            <person name="Sahin N."/>
            <person name="Ay H."/>
            <person name="Saygin H."/>
        </authorList>
    </citation>
    <scope>NUCLEOTIDE SEQUENCE [LARGE SCALE GENOMIC DNA]</scope>
    <source>
        <strain evidence="1 2">H3C3</strain>
    </source>
</reference>
<comment type="caution">
    <text evidence="1">The sequence shown here is derived from an EMBL/GenBank/DDBJ whole genome shotgun (WGS) entry which is preliminary data.</text>
</comment>
<keyword evidence="2" id="KW-1185">Reference proteome</keyword>
<dbReference type="EMBL" id="SMKU01000007">
    <property type="protein sequence ID" value="TDD96348.1"/>
    <property type="molecule type" value="Genomic_DNA"/>
</dbReference>
<dbReference type="InterPro" id="IPR014942">
    <property type="entry name" value="AbiEii"/>
</dbReference>
<dbReference type="Proteomes" id="UP000294513">
    <property type="component" value="Unassembled WGS sequence"/>
</dbReference>
<evidence type="ECO:0000313" key="1">
    <source>
        <dbReference type="EMBL" id="TDD96348.1"/>
    </source>
</evidence>
<organism evidence="1 2">
    <name type="scientific">Actinomadura rubrisoli</name>
    <dbReference type="NCBI Taxonomy" id="2530368"/>
    <lineage>
        <taxon>Bacteria</taxon>
        <taxon>Bacillati</taxon>
        <taxon>Actinomycetota</taxon>
        <taxon>Actinomycetes</taxon>
        <taxon>Streptosporangiales</taxon>
        <taxon>Thermomonosporaceae</taxon>
        <taxon>Actinomadura</taxon>
    </lineage>
</organism>
<proteinExistence type="predicted"/>
<accession>A0A4R5C966</accession>